<dbReference type="Pfam" id="PF17289">
    <property type="entry name" value="Terminase_6C"/>
    <property type="match status" value="1"/>
</dbReference>
<proteinExistence type="predicted"/>
<evidence type="ECO:0000313" key="7">
    <source>
        <dbReference type="EMBL" id="CAB4189228.1"/>
    </source>
</evidence>
<evidence type="ECO:0000256" key="1">
    <source>
        <dbReference type="ARBA" id="ARBA00022612"/>
    </source>
</evidence>
<dbReference type="InterPro" id="IPR035421">
    <property type="entry name" value="Terminase_6C"/>
</dbReference>
<name>A0A6J5R6D1_9CAUD</name>
<dbReference type="EMBL" id="LR796430">
    <property type="protein sequence ID" value="CAB4143855.1"/>
    <property type="molecule type" value="Genomic_DNA"/>
</dbReference>
<gene>
    <name evidence="7" type="ORF">UFOVP1189_19</name>
    <name evidence="6" type="ORF">UFOVP464_4</name>
</gene>
<feature type="domain" description="Terminase large subunit gp17-like C-terminal" evidence="5">
    <location>
        <begin position="267"/>
        <end position="408"/>
    </location>
</feature>
<evidence type="ECO:0000259" key="5">
    <source>
        <dbReference type="Pfam" id="PF17289"/>
    </source>
</evidence>
<dbReference type="Gene3D" id="3.40.50.300">
    <property type="entry name" value="P-loop containing nucleotide triphosphate hydrolases"/>
    <property type="match status" value="1"/>
</dbReference>
<evidence type="ECO:0000256" key="3">
    <source>
        <dbReference type="ARBA" id="ARBA00022840"/>
    </source>
</evidence>
<keyword evidence="3" id="KW-0067">ATP-binding</keyword>
<dbReference type="EMBL" id="LR797138">
    <property type="protein sequence ID" value="CAB4189228.1"/>
    <property type="molecule type" value="Genomic_DNA"/>
</dbReference>
<accession>A0A6J5R6D1</accession>
<keyword evidence="2" id="KW-0547">Nucleotide-binding</keyword>
<dbReference type="Gene3D" id="3.30.420.240">
    <property type="match status" value="1"/>
</dbReference>
<dbReference type="InterPro" id="IPR027417">
    <property type="entry name" value="P-loop_NTPase"/>
</dbReference>
<organism evidence="7">
    <name type="scientific">uncultured Caudovirales phage</name>
    <dbReference type="NCBI Taxonomy" id="2100421"/>
    <lineage>
        <taxon>Viruses</taxon>
        <taxon>Duplodnaviria</taxon>
        <taxon>Heunggongvirae</taxon>
        <taxon>Uroviricota</taxon>
        <taxon>Caudoviricetes</taxon>
        <taxon>Peduoviridae</taxon>
        <taxon>Maltschvirus</taxon>
        <taxon>Maltschvirus maltsch</taxon>
    </lineage>
</organism>
<evidence type="ECO:0000313" key="6">
    <source>
        <dbReference type="EMBL" id="CAB4143855.1"/>
    </source>
</evidence>
<sequence length="424" mass="46572">MAGAIDPATQAALEILKAEQARREELRRTDWAHNARSDQLPPEGDWRTWMILAGRGWGKTRTGAETVRLWVEAGYKRIALIGPTAADVRDVMIEGESGILAVFPADQRPLYEPSKRRIVFANGAIATAYTADEPDRLRGPQHDAAWCDELAAWRRGDAAWSNMLMGLRLGRDPKVVVTTTPRPIPLVKGIMTTTTTKTTRGRTMDNAANLAPQFLSEVVARYEGTRLGRQELDGEVVETVEGALWNLEMIERARVGEAPALVRIVVAVDPAVSANAASDWTAITVAGITSDKSVYILASEQLKAGPEQWASRVWALFDHYQADKVVAEKNQGGDMVTTVLRQVRRNGPIKTVHAKRGKTLRAEPVAHLYELGRVHHVGILRELEDQMTTFPVACLNDDLVDATVYAVTELTQSTGTVAIGQGTW</sequence>
<keyword evidence="1" id="KW-1188">Viral release from host cell</keyword>
<dbReference type="Pfam" id="PF03237">
    <property type="entry name" value="Terminase_6N"/>
    <property type="match status" value="1"/>
</dbReference>
<dbReference type="GO" id="GO:0005524">
    <property type="term" value="F:ATP binding"/>
    <property type="evidence" value="ECO:0007669"/>
    <property type="project" value="UniProtKB-KW"/>
</dbReference>
<protein>
    <submittedName>
        <fullName evidence="7">COG5323 Uncharacterized conserved protein</fullName>
    </submittedName>
</protein>
<evidence type="ECO:0000256" key="4">
    <source>
        <dbReference type="ARBA" id="ARBA00023219"/>
    </source>
</evidence>
<reference evidence="7" key="1">
    <citation type="submission" date="2020-05" db="EMBL/GenBank/DDBJ databases">
        <authorList>
            <person name="Chiriac C."/>
            <person name="Salcher M."/>
            <person name="Ghai R."/>
            <person name="Kavagutti S V."/>
        </authorList>
    </citation>
    <scope>NUCLEOTIDE SEQUENCE</scope>
</reference>
<evidence type="ECO:0000256" key="2">
    <source>
        <dbReference type="ARBA" id="ARBA00022741"/>
    </source>
</evidence>
<keyword evidence="4" id="KW-0231">Viral genome packaging</keyword>